<sequence>MGGSSTFGREVICFTSFDRGIFLISMKFAREQKSHAVSGFANCRGLAFLQQTEALQRTYL</sequence>
<evidence type="ECO:0000313" key="1">
    <source>
        <dbReference type="EMBL" id="OLP48740.1"/>
    </source>
</evidence>
<dbReference type="STRING" id="887144.BJF91_02045"/>
<organism evidence="1 2">
    <name type="scientific">Allorhizobium taibaishanense</name>
    <dbReference type="NCBI Taxonomy" id="887144"/>
    <lineage>
        <taxon>Bacteria</taxon>
        <taxon>Pseudomonadati</taxon>
        <taxon>Pseudomonadota</taxon>
        <taxon>Alphaproteobacteria</taxon>
        <taxon>Hyphomicrobiales</taxon>
        <taxon>Rhizobiaceae</taxon>
        <taxon>Rhizobium/Agrobacterium group</taxon>
        <taxon>Allorhizobium</taxon>
    </lineage>
</organism>
<dbReference type="EMBL" id="MKIN01000023">
    <property type="protein sequence ID" value="OLP48740.1"/>
    <property type="molecule type" value="Genomic_DNA"/>
</dbReference>
<name>A0A1Q9A2B2_9HYPH</name>
<comment type="caution">
    <text evidence="1">The sequence shown here is derived from an EMBL/GenBank/DDBJ whole genome shotgun (WGS) entry which is preliminary data.</text>
</comment>
<dbReference type="Proteomes" id="UP000185598">
    <property type="component" value="Unassembled WGS sequence"/>
</dbReference>
<proteinExistence type="predicted"/>
<reference evidence="1 2" key="1">
    <citation type="submission" date="2016-09" db="EMBL/GenBank/DDBJ databases">
        <title>Rhizobium oryziradicis sp. nov., isolated from the root of rice.</title>
        <authorList>
            <person name="Zhao J."/>
            <person name="Zhang X."/>
        </authorList>
    </citation>
    <scope>NUCLEOTIDE SEQUENCE [LARGE SCALE GENOMIC DNA]</scope>
    <source>
        <strain evidence="1 2">14971</strain>
    </source>
</reference>
<evidence type="ECO:0000313" key="2">
    <source>
        <dbReference type="Proteomes" id="UP000185598"/>
    </source>
</evidence>
<dbReference type="AlphaFoldDB" id="A0A1Q9A2B2"/>
<keyword evidence="2" id="KW-1185">Reference proteome</keyword>
<accession>A0A1Q9A2B2</accession>
<protein>
    <submittedName>
        <fullName evidence="1">Uncharacterized protein</fullName>
    </submittedName>
</protein>
<gene>
    <name evidence="1" type="ORF">BJF91_02045</name>
</gene>